<dbReference type="EMBL" id="JYDW01003047">
    <property type="protein sequence ID" value="KRZ46521.1"/>
    <property type="molecule type" value="Genomic_DNA"/>
</dbReference>
<proteinExistence type="predicted"/>
<sequence length="30" mass="3652">MSLKEMTLIYCKYERLQELDHLVYGLFALM</sequence>
<reference evidence="1 2" key="1">
    <citation type="submission" date="2015-05" db="EMBL/GenBank/DDBJ databases">
        <title>Evolution of Trichinella species and genotypes.</title>
        <authorList>
            <person name="Korhonen P.K."/>
            <person name="Edoardo P."/>
            <person name="Giuseppe L.R."/>
            <person name="Gasser R.B."/>
        </authorList>
    </citation>
    <scope>NUCLEOTIDE SEQUENCE [LARGE SCALE GENOMIC DNA]</scope>
    <source>
        <strain evidence="1">ISS10</strain>
    </source>
</reference>
<gene>
    <name evidence="1" type="ORF">T02_11644</name>
</gene>
<evidence type="ECO:0000313" key="1">
    <source>
        <dbReference type="EMBL" id="KRZ46521.1"/>
    </source>
</evidence>
<protein>
    <submittedName>
        <fullName evidence="1">Uncharacterized protein</fullName>
    </submittedName>
</protein>
<evidence type="ECO:0000313" key="2">
    <source>
        <dbReference type="Proteomes" id="UP000054721"/>
    </source>
</evidence>
<name>A0A0V1KGV2_9BILA</name>
<comment type="caution">
    <text evidence="1">The sequence shown here is derived from an EMBL/GenBank/DDBJ whole genome shotgun (WGS) entry which is preliminary data.</text>
</comment>
<dbReference type="AlphaFoldDB" id="A0A0V1KGV2"/>
<organism evidence="1 2">
    <name type="scientific">Trichinella nativa</name>
    <dbReference type="NCBI Taxonomy" id="6335"/>
    <lineage>
        <taxon>Eukaryota</taxon>
        <taxon>Metazoa</taxon>
        <taxon>Ecdysozoa</taxon>
        <taxon>Nematoda</taxon>
        <taxon>Enoplea</taxon>
        <taxon>Dorylaimia</taxon>
        <taxon>Trichinellida</taxon>
        <taxon>Trichinellidae</taxon>
        <taxon>Trichinella</taxon>
    </lineage>
</organism>
<keyword evidence="2" id="KW-1185">Reference proteome</keyword>
<accession>A0A0V1KGV2</accession>
<dbReference type="Proteomes" id="UP000054721">
    <property type="component" value="Unassembled WGS sequence"/>
</dbReference>